<protein>
    <submittedName>
        <fullName evidence="2">DUF6159 family protein</fullName>
    </submittedName>
</protein>
<feature type="transmembrane region" description="Helical" evidence="1">
    <location>
        <begin position="229"/>
        <end position="255"/>
    </location>
</feature>
<keyword evidence="1" id="KW-0472">Membrane</keyword>
<evidence type="ECO:0000256" key="1">
    <source>
        <dbReference type="SAM" id="Phobius"/>
    </source>
</evidence>
<feature type="transmembrane region" description="Helical" evidence="1">
    <location>
        <begin position="195"/>
        <end position="223"/>
    </location>
</feature>
<dbReference type="EMBL" id="JAULBC010000001">
    <property type="protein sequence ID" value="MEX6686512.1"/>
    <property type="molecule type" value="Genomic_DNA"/>
</dbReference>
<keyword evidence="1" id="KW-1133">Transmembrane helix</keyword>
<organism evidence="2 3">
    <name type="scientific">Danxiaibacter flavus</name>
    <dbReference type="NCBI Taxonomy" id="3049108"/>
    <lineage>
        <taxon>Bacteria</taxon>
        <taxon>Pseudomonadati</taxon>
        <taxon>Bacteroidota</taxon>
        <taxon>Chitinophagia</taxon>
        <taxon>Chitinophagales</taxon>
        <taxon>Chitinophagaceae</taxon>
        <taxon>Danxiaibacter</taxon>
    </lineage>
</organism>
<dbReference type="InterPro" id="IPR046157">
    <property type="entry name" value="DUF6159"/>
</dbReference>
<name>A0ABV3Z9H1_9BACT</name>
<dbReference type="Proteomes" id="UP001560573">
    <property type="component" value="Unassembled WGS sequence"/>
</dbReference>
<sequence length="278" mass="30429">MNFFTRLSNGWTLAKTSFQVLSNNKQLIAFPILSGISLILLIGSFIGAMFGFGVFGENFFEEQAQNKLFVYGVTFLFYVVNYFVIVFFNMALIHCADLYFKGEQNITVRQGLAFSVSRIGAIFAWALFAGTVGALLKIIQENSGLLGKIITGIIGVVWNVATFFVVPVIAYENVNPVDAVKRSSSIMKEKWGESIAANFSFGLVQFLLILAALAIGFVLAAAIHPIAGIAAGAVLVFLVMAIVSATQTIFISAVYRNINGTLDDHFNQQMIDDLFQKK</sequence>
<dbReference type="RefSeq" id="WP_369327908.1">
    <property type="nucleotide sequence ID" value="NZ_JAULBC010000001.1"/>
</dbReference>
<feature type="transmembrane region" description="Helical" evidence="1">
    <location>
        <begin position="112"/>
        <end position="139"/>
    </location>
</feature>
<reference evidence="2 3" key="1">
    <citation type="submission" date="2023-07" db="EMBL/GenBank/DDBJ databases">
        <authorList>
            <person name="Lian W.-H."/>
        </authorList>
    </citation>
    <scope>NUCLEOTIDE SEQUENCE [LARGE SCALE GENOMIC DNA]</scope>
    <source>
        <strain evidence="2 3">SYSU DXS3180</strain>
    </source>
</reference>
<dbReference type="Pfam" id="PF19656">
    <property type="entry name" value="DUF6159"/>
    <property type="match status" value="1"/>
</dbReference>
<feature type="transmembrane region" description="Helical" evidence="1">
    <location>
        <begin position="75"/>
        <end position="100"/>
    </location>
</feature>
<keyword evidence="3" id="KW-1185">Reference proteome</keyword>
<keyword evidence="1" id="KW-0812">Transmembrane</keyword>
<gene>
    <name evidence="2" type="ORF">QTN47_03350</name>
</gene>
<feature type="transmembrane region" description="Helical" evidence="1">
    <location>
        <begin position="27"/>
        <end position="55"/>
    </location>
</feature>
<comment type="caution">
    <text evidence="2">The sequence shown here is derived from an EMBL/GenBank/DDBJ whole genome shotgun (WGS) entry which is preliminary data.</text>
</comment>
<accession>A0ABV3Z9H1</accession>
<proteinExistence type="predicted"/>
<feature type="transmembrane region" description="Helical" evidence="1">
    <location>
        <begin position="145"/>
        <end position="174"/>
    </location>
</feature>
<evidence type="ECO:0000313" key="3">
    <source>
        <dbReference type="Proteomes" id="UP001560573"/>
    </source>
</evidence>
<evidence type="ECO:0000313" key="2">
    <source>
        <dbReference type="EMBL" id="MEX6686512.1"/>
    </source>
</evidence>